<reference evidence="3 4" key="1">
    <citation type="submission" date="2016-10" db="EMBL/GenBank/DDBJ databases">
        <title>Draft genome sequences of four alkaliphilic bacteria belonging to the Anaerobacillus genus.</title>
        <authorList>
            <person name="Bassil N.M."/>
            <person name="Lloyd J.R."/>
        </authorList>
    </citation>
    <scope>NUCLEOTIDE SEQUENCE [LARGE SCALE GENOMIC DNA]</scope>
    <source>
        <strain evidence="3 4">DSM 22531</strain>
    </source>
</reference>
<dbReference type="InterPro" id="IPR002052">
    <property type="entry name" value="DNA_methylase_N6_adenine_CS"/>
</dbReference>
<dbReference type="GO" id="GO:0031167">
    <property type="term" value="P:rRNA methylation"/>
    <property type="evidence" value="ECO:0007669"/>
    <property type="project" value="InterPro"/>
</dbReference>
<dbReference type="GO" id="GO:0008168">
    <property type="term" value="F:methyltransferase activity"/>
    <property type="evidence" value="ECO:0007669"/>
    <property type="project" value="UniProtKB-KW"/>
</dbReference>
<name>A0A1S2M181_9BACI</name>
<dbReference type="PIRSF" id="PIRSF004553">
    <property type="entry name" value="CHP00095"/>
    <property type="match status" value="1"/>
</dbReference>
<dbReference type="RefSeq" id="WP_071390818.1">
    <property type="nucleotide sequence ID" value="NZ_MLQS01000031.1"/>
</dbReference>
<keyword evidence="4" id="KW-1185">Reference proteome</keyword>
<accession>A0A1S2M181</accession>
<dbReference type="NCBIfam" id="TIGR00095">
    <property type="entry name" value="16S rRNA (guanine(966)-N(2))-methyltransferase RsmD"/>
    <property type="match status" value="1"/>
</dbReference>
<keyword evidence="1 3" id="KW-0489">Methyltransferase</keyword>
<dbReference type="InterPro" id="IPR004398">
    <property type="entry name" value="RNA_MeTrfase_RsmD"/>
</dbReference>
<sequence length="183" mass="20498">MRVISGTCKGRPLKAVPGTLTRPTTDKVKESIFNIIGPYFKGGQALDLYAGSGGLGIEALSRGIDNVIFVDHNPKAVEIIKLNLKNCRFEDKVEVYRNESMRALKAIAKRKLKFDLIFLDPPYAKQRLEDEIDFIVKNDLLSQDGIIVTEHDANVSISSSIDNLSCYRQEHYGDTGITIYKMM</sequence>
<dbReference type="Proteomes" id="UP000180057">
    <property type="component" value="Unassembled WGS sequence"/>
</dbReference>
<dbReference type="PANTHER" id="PTHR43542:SF1">
    <property type="entry name" value="METHYLTRANSFERASE"/>
    <property type="match status" value="1"/>
</dbReference>
<evidence type="ECO:0000256" key="1">
    <source>
        <dbReference type="ARBA" id="ARBA00022603"/>
    </source>
</evidence>
<dbReference type="STRING" id="472963.BKP45_19345"/>
<dbReference type="GO" id="GO:0003676">
    <property type="term" value="F:nucleic acid binding"/>
    <property type="evidence" value="ECO:0007669"/>
    <property type="project" value="InterPro"/>
</dbReference>
<evidence type="ECO:0000313" key="4">
    <source>
        <dbReference type="Proteomes" id="UP000180057"/>
    </source>
</evidence>
<dbReference type="SUPFAM" id="SSF53335">
    <property type="entry name" value="S-adenosyl-L-methionine-dependent methyltransferases"/>
    <property type="match status" value="1"/>
</dbReference>
<dbReference type="EMBL" id="MLQS01000031">
    <property type="protein sequence ID" value="OIJ17727.1"/>
    <property type="molecule type" value="Genomic_DNA"/>
</dbReference>
<protein>
    <submittedName>
        <fullName evidence="3">16S rRNA (Guanine(966)-N(2))-methyltransferase RsmD</fullName>
    </submittedName>
</protein>
<evidence type="ECO:0000256" key="2">
    <source>
        <dbReference type="ARBA" id="ARBA00022679"/>
    </source>
</evidence>
<dbReference type="InterPro" id="IPR029063">
    <property type="entry name" value="SAM-dependent_MTases_sf"/>
</dbReference>
<organism evidence="3 4">
    <name type="scientific">Anaerobacillus alkalidiazotrophicus</name>
    <dbReference type="NCBI Taxonomy" id="472963"/>
    <lineage>
        <taxon>Bacteria</taxon>
        <taxon>Bacillati</taxon>
        <taxon>Bacillota</taxon>
        <taxon>Bacilli</taxon>
        <taxon>Bacillales</taxon>
        <taxon>Bacillaceae</taxon>
        <taxon>Anaerobacillus</taxon>
    </lineage>
</organism>
<dbReference type="PANTHER" id="PTHR43542">
    <property type="entry name" value="METHYLTRANSFERASE"/>
    <property type="match status" value="1"/>
</dbReference>
<dbReference type="Gene3D" id="3.40.50.150">
    <property type="entry name" value="Vaccinia Virus protein VP39"/>
    <property type="match status" value="1"/>
</dbReference>
<keyword evidence="2 3" id="KW-0808">Transferase</keyword>
<gene>
    <name evidence="3" type="ORF">BKP45_19345</name>
</gene>
<dbReference type="PROSITE" id="PS00092">
    <property type="entry name" value="N6_MTASE"/>
    <property type="match status" value="1"/>
</dbReference>
<comment type="caution">
    <text evidence="3">The sequence shown here is derived from an EMBL/GenBank/DDBJ whole genome shotgun (WGS) entry which is preliminary data.</text>
</comment>
<dbReference type="Pfam" id="PF03602">
    <property type="entry name" value="Cons_hypoth95"/>
    <property type="match status" value="1"/>
</dbReference>
<dbReference type="OrthoDB" id="9803017at2"/>
<dbReference type="AlphaFoldDB" id="A0A1S2M181"/>
<evidence type="ECO:0000313" key="3">
    <source>
        <dbReference type="EMBL" id="OIJ17727.1"/>
    </source>
</evidence>
<dbReference type="CDD" id="cd02440">
    <property type="entry name" value="AdoMet_MTases"/>
    <property type="match status" value="1"/>
</dbReference>
<proteinExistence type="predicted"/>